<dbReference type="InterPro" id="IPR009380">
    <property type="entry name" value="DUF1036"/>
</dbReference>
<name>A0ABU5VYD3_9BACT</name>
<proteinExistence type="predicted"/>
<protein>
    <submittedName>
        <fullName evidence="2">DUF1036 domain-containing protein</fullName>
    </submittedName>
</protein>
<evidence type="ECO:0000256" key="1">
    <source>
        <dbReference type="SAM" id="SignalP"/>
    </source>
</evidence>
<reference evidence="2 3" key="1">
    <citation type="submission" date="2023-11" db="EMBL/GenBank/DDBJ databases">
        <title>A Novel Polar Bacteriovorax (B. antarcticus) Isolated from the Biocrust in Antarctica.</title>
        <authorList>
            <person name="Mun W."/>
            <person name="Choi S.Y."/>
            <person name="Mitchell R.J."/>
        </authorList>
    </citation>
    <scope>NUCLEOTIDE SEQUENCE [LARGE SCALE GENOMIC DNA]</scope>
    <source>
        <strain evidence="2 3">PP10</strain>
    </source>
</reference>
<keyword evidence="3" id="KW-1185">Reference proteome</keyword>
<organism evidence="2 3">
    <name type="scientific">Bacteriovorax antarcticus</name>
    <dbReference type="NCBI Taxonomy" id="3088717"/>
    <lineage>
        <taxon>Bacteria</taxon>
        <taxon>Pseudomonadati</taxon>
        <taxon>Bdellovibrionota</taxon>
        <taxon>Bacteriovoracia</taxon>
        <taxon>Bacteriovoracales</taxon>
        <taxon>Bacteriovoracaceae</taxon>
        <taxon>Bacteriovorax</taxon>
    </lineage>
</organism>
<accession>A0ABU5VYD3</accession>
<feature type="signal peptide" evidence="1">
    <location>
        <begin position="1"/>
        <end position="18"/>
    </location>
</feature>
<comment type="caution">
    <text evidence="2">The sequence shown here is derived from an EMBL/GenBank/DDBJ whole genome shotgun (WGS) entry which is preliminary data.</text>
</comment>
<dbReference type="Pfam" id="PF06282">
    <property type="entry name" value="DUF1036"/>
    <property type="match status" value="1"/>
</dbReference>
<dbReference type="Proteomes" id="UP001302274">
    <property type="component" value="Unassembled WGS sequence"/>
</dbReference>
<evidence type="ECO:0000313" key="2">
    <source>
        <dbReference type="EMBL" id="MEA9358078.1"/>
    </source>
</evidence>
<dbReference type="RefSeq" id="WP_323578330.1">
    <property type="nucleotide sequence ID" value="NZ_JAYGJQ010000002.1"/>
</dbReference>
<gene>
    <name evidence="2" type="ORF">SHI21_17730</name>
</gene>
<evidence type="ECO:0000313" key="3">
    <source>
        <dbReference type="Proteomes" id="UP001302274"/>
    </source>
</evidence>
<keyword evidence="1" id="KW-0732">Signal</keyword>
<dbReference type="EMBL" id="JAYGJQ010000002">
    <property type="protein sequence ID" value="MEA9358078.1"/>
    <property type="molecule type" value="Genomic_DNA"/>
</dbReference>
<feature type="chain" id="PRO_5045254350" evidence="1">
    <location>
        <begin position="19"/>
        <end position="137"/>
    </location>
</feature>
<sequence>MKMLIALFTVLTLNISYAEQGDLSLSFTPTSSENKSIQSIGLYLANECYEDVYVVTRTRTYNGNWETRGYFRISPGYRIYDTTMSRNYFYLHARTYDGHIRWDGPYNIEFNGYNLKARLIELPGGASGDWTIRLICN</sequence>